<dbReference type="AlphaFoldDB" id="A0A1Y5N6Z9"/>
<feature type="domain" description="Putative endonuclease Z1" evidence="1">
    <location>
        <begin position="421"/>
        <end position="643"/>
    </location>
</feature>
<gene>
    <name evidence="2" type="ORF">B9N61_09490</name>
</gene>
<sequence>MECSFYEEVFNFSKSSLTNKYSKQNEVLQEEDIDNEISRVKRFIKSDIKVDIFNQDGDFSDNDYEKLKDDLEKYFNVRMSTGLVIKGDEQKRRNTSWYSINTKANNSNFYWDRLEKFYKGLLPPQVIKTVDDDTDMIMNQIGDPRENKFSVYGMVVGHVQSGKTSNYASLICKAADIGYKFIVIVAGDKNNLRNQTQIRINEAFVGKNDSKIVGVGLDDLPNANRMQPISLTTEISDFNTTDARKNSQGVNFDNINTPVLLVIKKNASTLSNVIRWIKFHYNNKISKHAMLLIDDESDYASINTKEEGDPTTINKELRALLELFEKSSYVAYTATPYANIFIDHTIEDEQSVKIKNMNEQISKDLFPRDFIYALDAPTNYFGAEKIFIDNPDKYLIDINDYDEKIPLKHKKDHLISELPQSLYEAINVFILNVATRDLRGQIKHNSMLVNISRFSDVHEKIECLIDEYLKALKNDINAFILLPNSVKQSSLILNLKNIFETKFDIEFSWLEISKKLSEIANSIQVIAVYQNSKKPLKYNTGERVNVIAVGGLSLSRGFTLEGLSVSYFIRSTIFYDTLMQMGRWFGYRQGYEDLCKIYMPKDIQNYFRFIIEATNELMYKFKEMAEDGLTPYNFGLAVRQDPNSQLQITAKNKMKNAEEKCMSLDLSGKLIETVRFAKNPQLHDNNLNILKELIESLNRGSKKGSATIYKNIDKMEILKFINNFSVIKAHMQLDFIRAYLEDKNTVWDVVLYGGRGMFLEKFGINMEERSKLQDKGDYIELGNRKLSAGDPEKALLDDEIYEQSKKEKRGDRSSFLRKNLKNPILMLHILDTKNNQIGFGCDILPAYGVCFPNDGVCSSSQTIKYLINKVYQEEMLFEFEELEEQDD</sequence>
<proteinExistence type="predicted"/>
<protein>
    <recommendedName>
        <fullName evidence="1">Putative endonuclease Z1 domain-containing protein</fullName>
    </recommendedName>
</protein>
<dbReference type="InterPro" id="IPR018310">
    <property type="entry name" value="Put_endonuclease_Z1-dom"/>
</dbReference>
<name>A0A1Y5N6Z9_9BACT</name>
<dbReference type="Proteomes" id="UP000196534">
    <property type="component" value="Unassembled WGS sequence"/>
</dbReference>
<dbReference type="RefSeq" id="WP_084042018.1">
    <property type="nucleotide sequence ID" value="NZ_CABMKP010000023.1"/>
</dbReference>
<organism evidence="2 3">
    <name type="scientific">Campylobacter concisus</name>
    <dbReference type="NCBI Taxonomy" id="199"/>
    <lineage>
        <taxon>Bacteria</taxon>
        <taxon>Pseudomonadati</taxon>
        <taxon>Campylobacterota</taxon>
        <taxon>Epsilonproteobacteria</taxon>
        <taxon>Campylobacterales</taxon>
        <taxon>Campylobacteraceae</taxon>
        <taxon>Campylobacter</taxon>
    </lineage>
</organism>
<dbReference type="Pfam" id="PF10593">
    <property type="entry name" value="Z1"/>
    <property type="match status" value="1"/>
</dbReference>
<accession>A0A1Y5N6Z9</accession>
<reference evidence="2 3" key="1">
    <citation type="submission" date="2017-04" db="EMBL/GenBank/DDBJ databases">
        <title>Complete genome of Campylobacter concisus ATCC 33237T and draft genomes for an additional eight well characterized C. concisus strains.</title>
        <authorList>
            <person name="Cornelius A.J."/>
            <person name="Miller W.G."/>
            <person name="Lastovica A.J."/>
            <person name="On S.L."/>
            <person name="French N.P."/>
            <person name="Vandenberg O."/>
            <person name="Biggs P.J."/>
        </authorList>
    </citation>
    <scope>NUCLEOTIDE SEQUENCE [LARGE SCALE GENOMIC DNA]</scope>
    <source>
        <strain evidence="2 3">Lasto205.94</strain>
    </source>
</reference>
<evidence type="ECO:0000313" key="3">
    <source>
        <dbReference type="Proteomes" id="UP000196534"/>
    </source>
</evidence>
<evidence type="ECO:0000259" key="1">
    <source>
        <dbReference type="Pfam" id="PF10593"/>
    </source>
</evidence>
<dbReference type="EMBL" id="NDYR01000023">
    <property type="protein sequence ID" value="OUT16299.1"/>
    <property type="molecule type" value="Genomic_DNA"/>
</dbReference>
<comment type="caution">
    <text evidence="2">The sequence shown here is derived from an EMBL/GenBank/DDBJ whole genome shotgun (WGS) entry which is preliminary data.</text>
</comment>
<evidence type="ECO:0000313" key="2">
    <source>
        <dbReference type="EMBL" id="OUT16299.1"/>
    </source>
</evidence>